<dbReference type="KEGG" id="grc:GI584_20360"/>
<dbReference type="RefSeq" id="WP_153792422.1">
    <property type="nucleotide sequence ID" value="NZ_CP045915.1"/>
</dbReference>
<organism evidence="1 2">
    <name type="scientific">Gracilibacillus salitolerans</name>
    <dbReference type="NCBI Taxonomy" id="2663022"/>
    <lineage>
        <taxon>Bacteria</taxon>
        <taxon>Bacillati</taxon>
        <taxon>Bacillota</taxon>
        <taxon>Bacilli</taxon>
        <taxon>Bacillales</taxon>
        <taxon>Bacillaceae</taxon>
        <taxon>Gracilibacillus</taxon>
    </lineage>
</organism>
<dbReference type="AlphaFoldDB" id="A0A5Q2TTY6"/>
<dbReference type="InterPro" id="IPR036638">
    <property type="entry name" value="HLH_DNA-bd_sf"/>
</dbReference>
<evidence type="ECO:0000313" key="2">
    <source>
        <dbReference type="Proteomes" id="UP000339690"/>
    </source>
</evidence>
<dbReference type="GO" id="GO:0046983">
    <property type="term" value="F:protein dimerization activity"/>
    <property type="evidence" value="ECO:0007669"/>
    <property type="project" value="InterPro"/>
</dbReference>
<keyword evidence="2" id="KW-1185">Reference proteome</keyword>
<dbReference type="EMBL" id="CP045915">
    <property type="protein sequence ID" value="QGH36248.1"/>
    <property type="molecule type" value="Genomic_DNA"/>
</dbReference>
<dbReference type="InterPro" id="IPR037208">
    <property type="entry name" value="Spo0E-like_sf"/>
</dbReference>
<protein>
    <submittedName>
        <fullName evidence="1">Spo0E family sporulation regulatory protein-aspartic acid phosphatase</fullName>
    </submittedName>
</protein>
<dbReference type="Gene3D" id="4.10.280.10">
    <property type="entry name" value="Helix-loop-helix DNA-binding domain"/>
    <property type="match status" value="1"/>
</dbReference>
<evidence type="ECO:0000313" key="1">
    <source>
        <dbReference type="EMBL" id="QGH36248.1"/>
    </source>
</evidence>
<dbReference type="InterPro" id="IPR018540">
    <property type="entry name" value="Spo0E-like"/>
</dbReference>
<dbReference type="SUPFAM" id="SSF140500">
    <property type="entry name" value="BAS1536-like"/>
    <property type="match status" value="1"/>
</dbReference>
<sequence>MNKGKEIEIYLLSERIEKMRHELLKIGSQEGLTAPSTLRHSRLLDEEIKAYQKMKC</sequence>
<dbReference type="Pfam" id="PF09388">
    <property type="entry name" value="SpoOE-like"/>
    <property type="match status" value="1"/>
</dbReference>
<reference evidence="1 2" key="1">
    <citation type="submission" date="2019-11" db="EMBL/GenBank/DDBJ databases">
        <title>Gracilibacillus salitolerans sp. nov., a moderate halophile isolated from a saline soil in northwest China.</title>
        <authorList>
            <person name="Gan L."/>
        </authorList>
    </citation>
    <scope>NUCLEOTIDE SEQUENCE [LARGE SCALE GENOMIC DNA]</scope>
    <source>
        <strain evidence="1 2">SCU50</strain>
    </source>
</reference>
<dbReference type="GO" id="GO:0043937">
    <property type="term" value="P:regulation of sporulation"/>
    <property type="evidence" value="ECO:0007669"/>
    <property type="project" value="InterPro"/>
</dbReference>
<accession>A0A5Q2TTY6</accession>
<gene>
    <name evidence="1" type="ORF">GI584_20360</name>
</gene>
<proteinExistence type="predicted"/>
<dbReference type="Proteomes" id="UP000339690">
    <property type="component" value="Chromosome"/>
</dbReference>
<name>A0A5Q2TTY6_9BACI</name>